<organism evidence="3 4">
    <name type="scientific">Ramazzottius varieornatus</name>
    <name type="common">Water bear</name>
    <name type="synonym">Tardigrade</name>
    <dbReference type="NCBI Taxonomy" id="947166"/>
    <lineage>
        <taxon>Eukaryota</taxon>
        <taxon>Metazoa</taxon>
        <taxon>Ecdysozoa</taxon>
        <taxon>Tardigrada</taxon>
        <taxon>Eutardigrada</taxon>
        <taxon>Parachela</taxon>
        <taxon>Hypsibioidea</taxon>
        <taxon>Ramazzottiidae</taxon>
        <taxon>Ramazzottius</taxon>
    </lineage>
</organism>
<keyword evidence="4" id="KW-1185">Reference proteome</keyword>
<gene>
    <name evidence="3" type="primary">RvY_10808-1</name>
    <name evidence="3" type="synonym">RvY_10808.1</name>
    <name evidence="3" type="ORF">RvY_10808</name>
</gene>
<comment type="caution">
    <text evidence="3">The sequence shown here is derived from an EMBL/GenBank/DDBJ whole genome shotgun (WGS) entry which is preliminary data.</text>
</comment>
<dbReference type="CDD" id="cd00054">
    <property type="entry name" value="EGF_CA"/>
    <property type="match status" value="1"/>
</dbReference>
<keyword evidence="2" id="KW-0732">Signal</keyword>
<dbReference type="PROSITE" id="PS00010">
    <property type="entry name" value="ASX_HYDROXYL"/>
    <property type="match status" value="1"/>
</dbReference>
<keyword evidence="1" id="KW-1015">Disulfide bond</keyword>
<dbReference type="Proteomes" id="UP000186922">
    <property type="component" value="Unassembled WGS sequence"/>
</dbReference>
<accession>A0A1D1VE03</accession>
<feature type="chain" id="PRO_5008898317" description="EGF-like domain-containing protein" evidence="2">
    <location>
        <begin position="27"/>
        <end position="472"/>
    </location>
</feature>
<reference evidence="3 4" key="1">
    <citation type="journal article" date="2016" name="Nat. Commun.">
        <title>Extremotolerant tardigrade genome and improved radiotolerance of human cultured cells by tardigrade-unique protein.</title>
        <authorList>
            <person name="Hashimoto T."/>
            <person name="Horikawa D.D."/>
            <person name="Saito Y."/>
            <person name="Kuwahara H."/>
            <person name="Kozuka-Hata H."/>
            <person name="Shin-I T."/>
            <person name="Minakuchi Y."/>
            <person name="Ohishi K."/>
            <person name="Motoyama A."/>
            <person name="Aizu T."/>
            <person name="Enomoto A."/>
            <person name="Kondo K."/>
            <person name="Tanaka S."/>
            <person name="Hara Y."/>
            <person name="Koshikawa S."/>
            <person name="Sagara H."/>
            <person name="Miura T."/>
            <person name="Yokobori S."/>
            <person name="Miyagawa K."/>
            <person name="Suzuki Y."/>
            <person name="Kubo T."/>
            <person name="Oyama M."/>
            <person name="Kohara Y."/>
            <person name="Fujiyama A."/>
            <person name="Arakawa K."/>
            <person name="Katayama T."/>
            <person name="Toyoda A."/>
            <person name="Kunieda T."/>
        </authorList>
    </citation>
    <scope>NUCLEOTIDE SEQUENCE [LARGE SCALE GENOMIC DNA]</scope>
    <source>
        <strain evidence="3 4">YOKOZUNA-1</strain>
    </source>
</reference>
<proteinExistence type="predicted"/>
<evidence type="ECO:0000313" key="3">
    <source>
        <dbReference type="EMBL" id="GAU99869.1"/>
    </source>
</evidence>
<dbReference type="AlphaFoldDB" id="A0A1D1VE03"/>
<feature type="signal peptide" evidence="2">
    <location>
        <begin position="1"/>
        <end position="26"/>
    </location>
</feature>
<dbReference type="OrthoDB" id="2019384at2759"/>
<evidence type="ECO:0000256" key="2">
    <source>
        <dbReference type="SAM" id="SignalP"/>
    </source>
</evidence>
<name>A0A1D1VE03_RAMVA</name>
<evidence type="ECO:0000256" key="1">
    <source>
        <dbReference type="ARBA" id="ARBA00023157"/>
    </source>
</evidence>
<dbReference type="InterPro" id="IPR000152">
    <property type="entry name" value="EGF-type_Asp/Asn_hydroxyl_site"/>
</dbReference>
<dbReference type="EMBL" id="BDGG01000005">
    <property type="protein sequence ID" value="GAU99869.1"/>
    <property type="molecule type" value="Genomic_DNA"/>
</dbReference>
<protein>
    <recommendedName>
        <fullName evidence="5">EGF-like domain-containing protein</fullName>
    </recommendedName>
</protein>
<evidence type="ECO:0000313" key="4">
    <source>
        <dbReference type="Proteomes" id="UP000186922"/>
    </source>
</evidence>
<evidence type="ECO:0008006" key="5">
    <source>
        <dbReference type="Google" id="ProtNLM"/>
    </source>
</evidence>
<sequence length="472" mass="49598">MVWQCFQSALSVVFILSVLQSTLTYAFITEDIQSLEELDAHLATYRLKRSVDGPTTAPCSRSGGVLSIYQPAAAPGNIAQPTLIPSGTDSCLANGLANTRCNENNGYCECDPLVATRLRISLEVQICVPLAYVNESQGRCLPTIPDMCSVLVSGSVCQNALPPPQPGVTTRLPGLRCVCQTGNGTWPNCTPRLGSPCQNTTVCQHRIPNSFCANINQSTGFGNCLCPRANQPLGATGYLLGAGGQPAPPNSPAPFYVQTTGPNSQGTACVPLTCPVITTPNQALGPGQINPCSEDNVTPNDNTADCRDTPAGYQCTCRPGSKGRSHNSTTTGRCCSSIHLVCSDFSACFLPTDICSGTPQCANCFDESAAFSCNTPWPAQCGPVPPGRSAGSPADFAELQQLEASKNLIPNRLPLPNESQDFQAVQTRAPPAQPIASVDTNQVQSSAGNPFQGFSFSNGHANSFGNFKIEAP</sequence>